<dbReference type="AlphaFoldDB" id="A0A1G4JN59"/>
<dbReference type="OrthoDB" id="64220at2759"/>
<evidence type="ECO:0000256" key="2">
    <source>
        <dbReference type="ARBA" id="ARBA00005009"/>
    </source>
</evidence>
<dbReference type="InterPro" id="IPR017926">
    <property type="entry name" value="GATASE"/>
</dbReference>
<dbReference type="InterPro" id="IPR029062">
    <property type="entry name" value="Class_I_gatase-like"/>
</dbReference>
<dbReference type="PANTHER" id="PTHR11236:SF18">
    <property type="entry name" value="AMINODEOXYCHORISMATE SYNTHASE"/>
    <property type="match status" value="1"/>
</dbReference>
<dbReference type="Pfam" id="PF04715">
    <property type="entry name" value="Anth_synt_I_N"/>
    <property type="match status" value="1"/>
</dbReference>
<accession>A0A1G4JN59</accession>
<dbReference type="InterPro" id="IPR006221">
    <property type="entry name" value="TrpG/PapA_dom"/>
</dbReference>
<protein>
    <recommendedName>
        <fullName evidence="4">aminodeoxychorismate synthase</fullName>
        <ecNumber evidence="4">2.6.1.85</ecNumber>
    </recommendedName>
    <alternativeName>
        <fullName evidence="8">Para-aminobenzoate synthase</fullName>
    </alternativeName>
    <alternativeName>
        <fullName evidence="9">p-aminobenzoic acid synthase</fullName>
    </alternativeName>
</protein>
<comment type="similarity">
    <text evidence="3">In the C-terminal section; belongs to the anthranilate synthase component I family.</text>
</comment>
<dbReference type="UniPathway" id="UPA00077">
    <property type="reaction ID" value="UER00149"/>
</dbReference>
<dbReference type="GO" id="GO:0046654">
    <property type="term" value="P:tetrahydrofolate biosynthetic process"/>
    <property type="evidence" value="ECO:0007669"/>
    <property type="project" value="UniProtKB-UniPathway"/>
</dbReference>
<dbReference type="PRINTS" id="PR00097">
    <property type="entry name" value="ANTSNTHASEII"/>
</dbReference>
<dbReference type="InterPro" id="IPR006805">
    <property type="entry name" value="Anth_synth_I_N"/>
</dbReference>
<keyword evidence="5" id="KW-0808">Transferase</keyword>
<evidence type="ECO:0000313" key="14">
    <source>
        <dbReference type="Proteomes" id="UP000190274"/>
    </source>
</evidence>
<dbReference type="SUPFAM" id="SSF56322">
    <property type="entry name" value="ADC synthase"/>
    <property type="match status" value="1"/>
</dbReference>
<evidence type="ECO:0000259" key="11">
    <source>
        <dbReference type="Pfam" id="PF00425"/>
    </source>
</evidence>
<dbReference type="NCBIfam" id="TIGR00566">
    <property type="entry name" value="trpG_papA"/>
    <property type="match status" value="1"/>
</dbReference>
<comment type="catalytic activity">
    <reaction evidence="1">
        <text>chorismate + L-glutamine = 4-amino-4-deoxychorismate + L-glutamate</text>
        <dbReference type="Rhea" id="RHEA:11672"/>
        <dbReference type="ChEBI" id="CHEBI:29748"/>
        <dbReference type="ChEBI" id="CHEBI:29985"/>
        <dbReference type="ChEBI" id="CHEBI:58359"/>
        <dbReference type="ChEBI" id="CHEBI:58406"/>
        <dbReference type="EC" id="2.6.1.85"/>
    </reaction>
</comment>
<dbReference type="GO" id="GO:0046656">
    <property type="term" value="P:folic acid biosynthetic process"/>
    <property type="evidence" value="ECO:0007669"/>
    <property type="project" value="UniProtKB-KW"/>
</dbReference>
<keyword evidence="14" id="KW-1185">Reference proteome</keyword>
<dbReference type="GO" id="GO:0005737">
    <property type="term" value="C:cytoplasm"/>
    <property type="evidence" value="ECO:0007669"/>
    <property type="project" value="TreeGrafter"/>
</dbReference>
<evidence type="ECO:0000256" key="7">
    <source>
        <dbReference type="ARBA" id="ARBA00022962"/>
    </source>
</evidence>
<reference evidence="13 14" key="1">
    <citation type="submission" date="2016-03" db="EMBL/GenBank/DDBJ databases">
        <authorList>
            <person name="Devillers H."/>
        </authorList>
    </citation>
    <scope>NUCLEOTIDE SEQUENCE [LARGE SCALE GENOMIC DNA]</scope>
    <source>
        <strain evidence="13">CBS 10888</strain>
    </source>
</reference>
<dbReference type="Gene3D" id="3.60.120.10">
    <property type="entry name" value="Anthranilate synthase"/>
    <property type="match status" value="1"/>
</dbReference>
<dbReference type="NCBIfam" id="TIGR01823">
    <property type="entry name" value="PabB-fungal"/>
    <property type="match status" value="1"/>
</dbReference>
<dbReference type="Pfam" id="PF00425">
    <property type="entry name" value="Chorismate_bind"/>
    <property type="match status" value="1"/>
</dbReference>
<dbReference type="PRINTS" id="PR00099">
    <property type="entry name" value="CPSGATASE"/>
</dbReference>
<evidence type="ECO:0000313" key="13">
    <source>
        <dbReference type="EMBL" id="SCU92133.1"/>
    </source>
</evidence>
<dbReference type="SUPFAM" id="SSF52317">
    <property type="entry name" value="Class I glutamine amidotransferase-like"/>
    <property type="match status" value="1"/>
</dbReference>
<proteinExistence type="inferred from homology"/>
<dbReference type="PRINTS" id="PR00096">
    <property type="entry name" value="GATASE"/>
</dbReference>
<keyword evidence="6" id="KW-0289">Folate biosynthesis</keyword>
<dbReference type="InterPro" id="IPR010117">
    <property type="entry name" value="PabB_fungal"/>
</dbReference>
<dbReference type="PANTHER" id="PTHR11236">
    <property type="entry name" value="AMINOBENZOATE/ANTHRANILATE SYNTHASE"/>
    <property type="match status" value="1"/>
</dbReference>
<dbReference type="InterPro" id="IPR015890">
    <property type="entry name" value="Chorismate_C"/>
</dbReference>
<feature type="domain" description="Glutamine amidotransferase" evidence="10">
    <location>
        <begin position="7"/>
        <end position="206"/>
    </location>
</feature>
<dbReference type="Pfam" id="PF00117">
    <property type="entry name" value="GATase"/>
    <property type="match status" value="1"/>
</dbReference>
<keyword evidence="7" id="KW-0315">Glutamine amidotransferase</keyword>
<dbReference type="PROSITE" id="PS51273">
    <property type="entry name" value="GATASE_TYPE_1"/>
    <property type="match status" value="1"/>
</dbReference>
<evidence type="ECO:0000256" key="8">
    <source>
        <dbReference type="ARBA" id="ARBA00031329"/>
    </source>
</evidence>
<evidence type="ECO:0000256" key="1">
    <source>
        <dbReference type="ARBA" id="ARBA00001000"/>
    </source>
</evidence>
<dbReference type="EC" id="2.6.1.85" evidence="4"/>
<gene>
    <name evidence="13" type="ORF">LADA_0F14554G</name>
</gene>
<evidence type="ECO:0000256" key="9">
    <source>
        <dbReference type="ARBA" id="ARBA00031904"/>
    </source>
</evidence>
<dbReference type="Gene3D" id="3.40.50.880">
    <property type="match status" value="1"/>
</dbReference>
<evidence type="ECO:0000256" key="6">
    <source>
        <dbReference type="ARBA" id="ARBA00022909"/>
    </source>
</evidence>
<evidence type="ECO:0000256" key="4">
    <source>
        <dbReference type="ARBA" id="ARBA00013139"/>
    </source>
</evidence>
<evidence type="ECO:0000259" key="10">
    <source>
        <dbReference type="Pfam" id="PF00117"/>
    </source>
</evidence>
<evidence type="ECO:0000256" key="3">
    <source>
        <dbReference type="ARBA" id="ARBA00005970"/>
    </source>
</evidence>
<sequence>MAVNVLFIDSYDSFTYNLVSLIRAQNDDTHVTIVHNDTFPSFNELKPFLTCFDCIVVGPGPGNPDNGYRDVGFLNEMFEAQLEVPVLGICLGFQVMCRAAGGSVKQLTEIKHGQVYEVEVCGANEGTGNRLFANYPPTFNSVRYHSLHVAETDFHCENIIPLCYTNDENGQVLMGAQIANTSWYGVQYHPESCCSELGDRLISNFLEITEEFNRGGTRHHSIYKLQDDDSELRRTIGLLDKAIDKSSVYEKAVLKPKKIHIEELPAATDAKLSIRICNALSDPFFLMSSSTIQENRGEFSIIALPNENSTVFTHYDQLHVTSIHRWRDPIVSRQAYTSAISANGKVYPGLKVIKEDKSEFWKSIGDFMKNHLTSNTSKLPFLGGLVGVLGYEMGQFTVNGNSRDIVPDAKLVFIENCIIVDLRRGVVSFVSLNDNFPHHLKNLVKEIARGNEHGTSMPSTERLPPNIKFDIELPTKEAYTRAYQKSQTYLRQGDSYEICLTTQTKVTPSDRIEPWRVFQTLIQRNPAPFSSFFEFSDLHAEPADLCLLSTSPERFLKWDCDSCELRPIKGTVRKDGSMTLELATKILKTPKEFGENLMILDLIRNDLYELLEKVTVDELMSVEEYKTVYQLVSVVKGHELNRTAYSGIDLLRHSLPPGSMTGAPKKNTVHLLQTEIEKDLNSHLSNQGIRGVYSGVTGYWSIHDHGDWSVNIRCMYSYDNARSWRLGAGGAVTILSTLEGEWEEMHTKLESALQVFRDV</sequence>
<dbReference type="GO" id="GO:0008153">
    <property type="term" value="P:4-aminobenzoate biosynthetic process"/>
    <property type="evidence" value="ECO:0007669"/>
    <property type="project" value="EnsemblFungi"/>
</dbReference>
<feature type="domain" description="Chorismate-utilising enzyme C-terminal" evidence="11">
    <location>
        <begin position="476"/>
        <end position="748"/>
    </location>
</feature>
<dbReference type="EMBL" id="LT598458">
    <property type="protein sequence ID" value="SCU92133.1"/>
    <property type="molecule type" value="Genomic_DNA"/>
</dbReference>
<dbReference type="InterPro" id="IPR005801">
    <property type="entry name" value="ADC_synthase"/>
</dbReference>
<dbReference type="CDD" id="cd01743">
    <property type="entry name" value="GATase1_Anthranilate_Synthase"/>
    <property type="match status" value="1"/>
</dbReference>
<dbReference type="GO" id="GO:0046820">
    <property type="term" value="F:4-amino-4-deoxychorismate synthase activity"/>
    <property type="evidence" value="ECO:0007669"/>
    <property type="project" value="UniProtKB-EC"/>
</dbReference>
<evidence type="ECO:0000256" key="5">
    <source>
        <dbReference type="ARBA" id="ARBA00022679"/>
    </source>
</evidence>
<dbReference type="InterPro" id="IPR019999">
    <property type="entry name" value="Anth_synth_I-like"/>
</dbReference>
<dbReference type="Proteomes" id="UP000190274">
    <property type="component" value="Chromosome F"/>
</dbReference>
<name>A0A1G4JN59_9SACH</name>
<evidence type="ECO:0000259" key="12">
    <source>
        <dbReference type="Pfam" id="PF04715"/>
    </source>
</evidence>
<dbReference type="GO" id="GO:0000162">
    <property type="term" value="P:L-tryptophan biosynthetic process"/>
    <property type="evidence" value="ECO:0007669"/>
    <property type="project" value="TreeGrafter"/>
</dbReference>
<organism evidence="13 14">
    <name type="scientific">Lachancea dasiensis</name>
    <dbReference type="NCBI Taxonomy" id="1072105"/>
    <lineage>
        <taxon>Eukaryota</taxon>
        <taxon>Fungi</taxon>
        <taxon>Dikarya</taxon>
        <taxon>Ascomycota</taxon>
        <taxon>Saccharomycotina</taxon>
        <taxon>Saccharomycetes</taxon>
        <taxon>Saccharomycetales</taxon>
        <taxon>Saccharomycetaceae</taxon>
        <taxon>Lachancea</taxon>
    </lineage>
</organism>
<dbReference type="STRING" id="1266660.A0A1G4JN59"/>
<comment type="pathway">
    <text evidence="2">Cofactor biosynthesis; tetrahydrofolate biosynthesis; 4-aminobenzoate from chorismate: step 1/2.</text>
</comment>
<feature type="domain" description="Anthranilate synthase component I N-terminal" evidence="12">
    <location>
        <begin position="278"/>
        <end position="423"/>
    </location>
</feature>